<evidence type="ECO:0000256" key="1">
    <source>
        <dbReference type="SAM" id="MobiDB-lite"/>
    </source>
</evidence>
<feature type="region of interest" description="Disordered" evidence="1">
    <location>
        <begin position="238"/>
        <end position="258"/>
    </location>
</feature>
<dbReference type="Proteomes" id="UP001530315">
    <property type="component" value="Unassembled WGS sequence"/>
</dbReference>
<keyword evidence="3" id="KW-1185">Reference proteome</keyword>
<evidence type="ECO:0000313" key="3">
    <source>
        <dbReference type="Proteomes" id="UP001530315"/>
    </source>
</evidence>
<organism evidence="2 3">
    <name type="scientific">Stephanodiscus triporus</name>
    <dbReference type="NCBI Taxonomy" id="2934178"/>
    <lineage>
        <taxon>Eukaryota</taxon>
        <taxon>Sar</taxon>
        <taxon>Stramenopiles</taxon>
        <taxon>Ochrophyta</taxon>
        <taxon>Bacillariophyta</taxon>
        <taxon>Coscinodiscophyceae</taxon>
        <taxon>Thalassiosirophycidae</taxon>
        <taxon>Stephanodiscales</taxon>
        <taxon>Stephanodiscaceae</taxon>
        <taxon>Stephanodiscus</taxon>
    </lineage>
</organism>
<sequence>MQGHHILHNLGSQARNHTAVMEKAPEIATAPGCVLNSNEDVAEAESSLADEATSDLEPACRGNKEIEQDITLEDAYVHSNLRGATANAESMFDGSTQREETTPNIMNLEAKASGGDTSITEHGVQDDLSMDHGGQGPEVVARGKSHTEDTDSVGMAGEEVARPKQARLAPEAEPASVEVDGLLFEAEHPEEKEEQADLDRLEKERLDGDQARNHTAMMEKAPEIATAPGCVLNSNEDVAEAESSLADEATSDLEPACRGNKEIEQDITLEDAYVHSNLRGATANAESMFDGSTQREETTPNIMNLEAKASGGDTSITEHGVQDDLSMDHGGQGPEVVARGKSHTEDTDSVGMAEEEVARPKQARLAPEAEPASTKPHPTLNQHIVAIRRMTFHWTTEVKVLK</sequence>
<protein>
    <submittedName>
        <fullName evidence="2">Uncharacterized protein</fullName>
    </submittedName>
</protein>
<accession>A0ABD3NBI9</accession>
<feature type="region of interest" description="Disordered" evidence="1">
    <location>
        <begin position="309"/>
        <end position="377"/>
    </location>
</feature>
<reference evidence="2 3" key="1">
    <citation type="submission" date="2024-10" db="EMBL/GenBank/DDBJ databases">
        <title>Updated reference genomes for cyclostephanoid diatoms.</title>
        <authorList>
            <person name="Roberts W.R."/>
            <person name="Alverson A.J."/>
        </authorList>
    </citation>
    <scope>NUCLEOTIDE SEQUENCE [LARGE SCALE GENOMIC DNA]</scope>
    <source>
        <strain evidence="2 3">AJA276-08</strain>
    </source>
</reference>
<dbReference type="AlphaFoldDB" id="A0ABD3NBI9"/>
<gene>
    <name evidence="2" type="ORF">ACHAW5_010019</name>
</gene>
<comment type="caution">
    <text evidence="2">The sequence shown here is derived from an EMBL/GenBank/DDBJ whole genome shotgun (WGS) entry which is preliminary data.</text>
</comment>
<dbReference type="EMBL" id="JALLAZ020001538">
    <property type="protein sequence ID" value="KAL3773342.1"/>
    <property type="molecule type" value="Genomic_DNA"/>
</dbReference>
<proteinExistence type="predicted"/>
<name>A0ABD3NBI9_9STRA</name>
<evidence type="ECO:0000313" key="2">
    <source>
        <dbReference type="EMBL" id="KAL3773342.1"/>
    </source>
</evidence>